<dbReference type="Gene3D" id="2.40.240.20">
    <property type="entry name" value="Hypothetical PUA domain-like, domain 1"/>
    <property type="match status" value="1"/>
</dbReference>
<dbReference type="InterPro" id="IPR046887">
    <property type="entry name" value="RsmE_PUA-like"/>
</dbReference>
<evidence type="ECO:0000256" key="2">
    <source>
        <dbReference type="ARBA" id="ARBA00005528"/>
    </source>
</evidence>
<proteinExistence type="inferred from homology"/>
<comment type="catalytic activity">
    <reaction evidence="11 12">
        <text>uridine(1498) in 16S rRNA + S-adenosyl-L-methionine = N(3)-methyluridine(1498) in 16S rRNA + S-adenosyl-L-homocysteine + H(+)</text>
        <dbReference type="Rhea" id="RHEA:42920"/>
        <dbReference type="Rhea" id="RHEA-COMP:10283"/>
        <dbReference type="Rhea" id="RHEA-COMP:10284"/>
        <dbReference type="ChEBI" id="CHEBI:15378"/>
        <dbReference type="ChEBI" id="CHEBI:57856"/>
        <dbReference type="ChEBI" id="CHEBI:59789"/>
        <dbReference type="ChEBI" id="CHEBI:65315"/>
        <dbReference type="ChEBI" id="CHEBI:74502"/>
        <dbReference type="EC" id="2.1.1.193"/>
    </reaction>
</comment>
<evidence type="ECO:0000256" key="7">
    <source>
        <dbReference type="ARBA" id="ARBA00022603"/>
    </source>
</evidence>
<dbReference type="PIRSF" id="PIRSF015601">
    <property type="entry name" value="MTase_slr0722"/>
    <property type="match status" value="1"/>
</dbReference>
<dbReference type="Proteomes" id="UP001595536">
    <property type="component" value="Unassembled WGS sequence"/>
</dbReference>
<dbReference type="InterPro" id="IPR046886">
    <property type="entry name" value="RsmE_MTase_dom"/>
</dbReference>
<name>A0ABV7LE31_9HYPH</name>
<dbReference type="InterPro" id="IPR006700">
    <property type="entry name" value="RsmE"/>
</dbReference>
<evidence type="ECO:0000256" key="3">
    <source>
        <dbReference type="ARBA" id="ARBA00012328"/>
    </source>
</evidence>
<evidence type="ECO:0000259" key="13">
    <source>
        <dbReference type="Pfam" id="PF04452"/>
    </source>
</evidence>
<feature type="domain" description="Ribosomal RNA small subunit methyltransferase E methyltransferase" evidence="13">
    <location>
        <begin position="94"/>
        <end position="252"/>
    </location>
</feature>
<keyword evidence="5 12" id="KW-0963">Cytoplasm</keyword>
<dbReference type="PANTHER" id="PTHR30027:SF3">
    <property type="entry name" value="16S RRNA (URACIL(1498)-N(3))-METHYLTRANSFERASE"/>
    <property type="match status" value="1"/>
</dbReference>
<comment type="function">
    <text evidence="10 12">Specifically methylates the N3 position of the uracil ring of uridine 1498 (m3U1498) in 16S rRNA. Acts on the fully assembled 30S ribosomal subunit.</text>
</comment>
<evidence type="ECO:0000256" key="12">
    <source>
        <dbReference type="PIRNR" id="PIRNR015601"/>
    </source>
</evidence>
<evidence type="ECO:0000256" key="9">
    <source>
        <dbReference type="ARBA" id="ARBA00022691"/>
    </source>
</evidence>
<dbReference type="SUPFAM" id="SSF75217">
    <property type="entry name" value="alpha/beta knot"/>
    <property type="match status" value="1"/>
</dbReference>
<accession>A0ABV7LE31</accession>
<comment type="subcellular location">
    <subcellularLocation>
        <location evidence="1 12">Cytoplasm</location>
    </subcellularLocation>
</comment>
<protein>
    <recommendedName>
        <fullName evidence="4 12">Ribosomal RNA small subunit methyltransferase E</fullName>
        <ecNumber evidence="3 12">2.1.1.193</ecNumber>
    </recommendedName>
</protein>
<organism evidence="15 16">
    <name type="scientific">Camelimonas abortus</name>
    <dbReference type="NCBI Taxonomy" id="1017184"/>
    <lineage>
        <taxon>Bacteria</taxon>
        <taxon>Pseudomonadati</taxon>
        <taxon>Pseudomonadota</taxon>
        <taxon>Alphaproteobacteria</taxon>
        <taxon>Hyphomicrobiales</taxon>
        <taxon>Chelatococcaceae</taxon>
        <taxon>Camelimonas</taxon>
    </lineage>
</organism>
<dbReference type="InterPro" id="IPR029026">
    <property type="entry name" value="tRNA_m1G_MTases_N"/>
</dbReference>
<keyword evidence="8 12" id="KW-0808">Transferase</keyword>
<keyword evidence="9 12" id="KW-0949">S-adenosyl-L-methionine</keyword>
<dbReference type="InterPro" id="IPR029028">
    <property type="entry name" value="Alpha/beta_knot_MTases"/>
</dbReference>
<dbReference type="GO" id="GO:0032259">
    <property type="term" value="P:methylation"/>
    <property type="evidence" value="ECO:0007669"/>
    <property type="project" value="UniProtKB-KW"/>
</dbReference>
<dbReference type="GO" id="GO:0008168">
    <property type="term" value="F:methyltransferase activity"/>
    <property type="evidence" value="ECO:0007669"/>
    <property type="project" value="UniProtKB-KW"/>
</dbReference>
<evidence type="ECO:0000259" key="14">
    <source>
        <dbReference type="Pfam" id="PF20260"/>
    </source>
</evidence>
<evidence type="ECO:0000256" key="8">
    <source>
        <dbReference type="ARBA" id="ARBA00022679"/>
    </source>
</evidence>
<dbReference type="NCBIfam" id="NF008696">
    <property type="entry name" value="PRK11713.3-5"/>
    <property type="match status" value="1"/>
</dbReference>
<evidence type="ECO:0000256" key="4">
    <source>
        <dbReference type="ARBA" id="ARBA00013673"/>
    </source>
</evidence>
<dbReference type="NCBIfam" id="TIGR00046">
    <property type="entry name" value="RsmE family RNA methyltransferase"/>
    <property type="match status" value="1"/>
</dbReference>
<dbReference type="EC" id="2.1.1.193" evidence="3 12"/>
<dbReference type="Gene3D" id="3.40.1280.10">
    <property type="match status" value="1"/>
</dbReference>
<dbReference type="Pfam" id="PF20260">
    <property type="entry name" value="PUA_4"/>
    <property type="match status" value="1"/>
</dbReference>
<evidence type="ECO:0000256" key="6">
    <source>
        <dbReference type="ARBA" id="ARBA00022552"/>
    </source>
</evidence>
<dbReference type="CDD" id="cd18084">
    <property type="entry name" value="RsmE-like"/>
    <property type="match status" value="1"/>
</dbReference>
<comment type="similarity">
    <text evidence="2 12">Belongs to the RNA methyltransferase RsmE family.</text>
</comment>
<comment type="caution">
    <text evidence="15">The sequence shown here is derived from an EMBL/GenBank/DDBJ whole genome shotgun (WGS) entry which is preliminary data.</text>
</comment>
<gene>
    <name evidence="15" type="ORF">ACFOEX_07075</name>
</gene>
<keyword evidence="6 12" id="KW-0698">rRNA processing</keyword>
<keyword evidence="7 12" id="KW-0489">Methyltransferase</keyword>
<evidence type="ECO:0000256" key="5">
    <source>
        <dbReference type="ARBA" id="ARBA00022490"/>
    </source>
</evidence>
<evidence type="ECO:0000256" key="11">
    <source>
        <dbReference type="ARBA" id="ARBA00047944"/>
    </source>
</evidence>
<dbReference type="InterPro" id="IPR015947">
    <property type="entry name" value="PUA-like_sf"/>
</dbReference>
<evidence type="ECO:0000256" key="10">
    <source>
        <dbReference type="ARBA" id="ARBA00025699"/>
    </source>
</evidence>
<dbReference type="Pfam" id="PF04452">
    <property type="entry name" value="Methyltrans_RNA"/>
    <property type="match status" value="1"/>
</dbReference>
<dbReference type="EMBL" id="JBHRUV010000030">
    <property type="protein sequence ID" value="MFC3266111.1"/>
    <property type="molecule type" value="Genomic_DNA"/>
</dbReference>
<sequence length="265" mass="28405">MNATDASNARNRDRRAPRLFVAQPLVRDGRPAPALTLEPQQSHYLANVLRLQEGARVLLFNGVDGEWSASVSALRRGAVTVTPQEQTRPQSRGPDLHYLFAPLKHARLDYMAQKATEMGASRLVPVITERTEARRVNLDRMLANAIEAAEQCGLLAVPEIAAGERLPAALARLEPERVLIFCDEEAPAGNPLETLAAIPRGTPLAVLVGPEGGFTDAERRLLAGMPKAARISLGPRILRADTAAVAALAVTQAAAGDWTGAPAQR</sequence>
<reference evidence="16" key="1">
    <citation type="journal article" date="2019" name="Int. J. Syst. Evol. Microbiol.">
        <title>The Global Catalogue of Microorganisms (GCM) 10K type strain sequencing project: providing services to taxonomists for standard genome sequencing and annotation.</title>
        <authorList>
            <consortium name="The Broad Institute Genomics Platform"/>
            <consortium name="The Broad Institute Genome Sequencing Center for Infectious Disease"/>
            <person name="Wu L."/>
            <person name="Ma J."/>
        </authorList>
    </citation>
    <scope>NUCLEOTIDE SEQUENCE [LARGE SCALE GENOMIC DNA]</scope>
    <source>
        <strain evidence="16">CCM 7941</strain>
    </source>
</reference>
<dbReference type="SUPFAM" id="SSF88697">
    <property type="entry name" value="PUA domain-like"/>
    <property type="match status" value="1"/>
</dbReference>
<dbReference type="PANTHER" id="PTHR30027">
    <property type="entry name" value="RIBOSOMAL RNA SMALL SUBUNIT METHYLTRANSFERASE E"/>
    <property type="match status" value="1"/>
</dbReference>
<evidence type="ECO:0000313" key="15">
    <source>
        <dbReference type="EMBL" id="MFC3266111.1"/>
    </source>
</evidence>
<evidence type="ECO:0000313" key="16">
    <source>
        <dbReference type="Proteomes" id="UP001595536"/>
    </source>
</evidence>
<feature type="domain" description="Ribosomal RNA small subunit methyltransferase E PUA-like" evidence="14">
    <location>
        <begin position="38"/>
        <end position="83"/>
    </location>
</feature>
<dbReference type="RefSeq" id="WP_376831090.1">
    <property type="nucleotide sequence ID" value="NZ_JBHLWR010000006.1"/>
</dbReference>
<keyword evidence="16" id="KW-1185">Reference proteome</keyword>
<evidence type="ECO:0000256" key="1">
    <source>
        <dbReference type="ARBA" id="ARBA00004496"/>
    </source>
</evidence>